<dbReference type="PROSITE" id="PS00952">
    <property type="entry name" value="ER_LUMEN_RECEPTOR_2"/>
    <property type="match status" value="1"/>
</dbReference>
<feature type="transmembrane region" description="Helical" evidence="11">
    <location>
        <begin position="1199"/>
        <end position="1220"/>
    </location>
</feature>
<dbReference type="Pfam" id="PF24106">
    <property type="entry name" value="Beta-prop_EDC4L"/>
    <property type="match status" value="1"/>
</dbReference>
<gene>
    <name evidence="14" type="ORF">BN1723_010501</name>
</gene>
<protein>
    <recommendedName>
        <fullName evidence="11">ER lumen protein-retaining receptor</fullName>
    </recommendedName>
</protein>
<keyword evidence="6" id="KW-0931">ER-Golgi transport</keyword>
<evidence type="ECO:0000256" key="11">
    <source>
        <dbReference type="RuleBase" id="RU000634"/>
    </source>
</evidence>
<dbReference type="PANTHER" id="PTHR10585">
    <property type="entry name" value="ER LUMEN PROTEIN RETAINING RECEPTOR"/>
    <property type="match status" value="1"/>
</dbReference>
<dbReference type="PRINTS" id="PR00660">
    <property type="entry name" value="ERLUMENR"/>
</dbReference>
<sequence length="1352" mass="147929">SRTDMVSPLPPPAPTPPTGAMCSLKINTGKAGKDFTFSQDDTVIVSLDKSGRVKFWDVRDLTAAKEGSDPRAPTPAHTSLEVKEPMLTLTSTPEGEKAWPTSVLLVDKLRPYQKRCALRYMIIGMKQNHTLQLWDLALGKPVQEFNLPHSKESDAVCSVMYHAPTGMLIIGHPTRNSIYFAHLSAPKYNLKSVSQVDYIKRLIDHDTTIPQPDSTAVISGVREYSFANRGILRSLDLLSTPAMSQDSDEPTLFELYAMHSKGVACLLIKQAELGWSKDNKVLAPVSAVDAGVVSISKLKPPHALPAEPAHQEPAPALPAPARSNTKESTALTAPSSQDETATRPTAASKKQESKDEDTPTTAPVKDDKPEKAERKGRKKKAAAVAAAAALAAESQSQSNGGSQSPRVTPKDSKSATAAVPAVPSSYVSMESIETVMNSLTTMESRLNSSFAGTINAAIKSLHTKLEDGQREREKDFDQHQKTLLTMISDVLNENTQKVLESLIQGQFDLAMPTISDVARKAVSEQFSSGTNRQLSQTIQKEINKSLPSATQHALQSTDFIKGLSDRVGSTVAANVQREVVHSLTNQMSTAFTAMATTACQQVADDLQRQHHSEMTALHEQRAADSKKIDELHTAFAQLTSMVSGMAATQEQFQTEFIRFQQQTTKNPGPLQQPIPAQQHELPPAIQGQEYGPRHGQGPSQVHSQGLTQMQQQVQRMQEHMQQQQQQQGSLHYGSMQSPEASQHRSVGYQQSQASSHGHGQHGAPYQQSHANSQALTLANQSQGEEEFDQELADCVARIDGLIKAGRTEDALLRWLQSGREQFIFDRLMSKYSPQLVLDGMPGLLLLTIATTICQSLDSVTRERVAWLEVVVHKISTDFDNMEADARAITPKIFHLIITNTENLFVRISSTRGNDPILKNLSQMMGTRSRRWSRIWPSTVRPVHVHPFQPLFGSLGEDLPPTEPLTRRAAAADDKLAALPAAVVVDVLVFIPVAAPRRRSVAAAANGVAAAAGLDLALDLAAQGPKVLVVVTVDVVGELVAQGAADGLVVAVAVVGVCAQAELDDLALVAVEAEQARRALVGRGRVGEGLHLGEQLDGEGVLGHAGADARVGLEAVQQRQALFRARQEGQRADGEEGGDEADHAISAADLSHLASIIILLHKMVQLNSCSGISFKSQALYLLVYVTRYLDLFATNTAYNLLFKLMFIGSQGYIIYLMTTAYKPTNDANLDTFRVQYLLGGAAVMALLFPYYYSFFEILWAFSIWLEAVAILPQLFMLQRTGEAETITTHYLFALGSYRALYIPNWIYRYFTEPRHKVDWIAIIAGIIQTVLYSDFFWIYYTKVLKGKKFKLPV</sequence>
<organism evidence="14 15">
    <name type="scientific">Verticillium longisporum</name>
    <name type="common">Verticillium dahliae var. longisporum</name>
    <dbReference type="NCBI Taxonomy" id="100787"/>
    <lineage>
        <taxon>Eukaryota</taxon>
        <taxon>Fungi</taxon>
        <taxon>Dikarya</taxon>
        <taxon>Ascomycota</taxon>
        <taxon>Pezizomycotina</taxon>
        <taxon>Sordariomycetes</taxon>
        <taxon>Hypocreomycetidae</taxon>
        <taxon>Glomerellales</taxon>
        <taxon>Plectosphaerellaceae</taxon>
        <taxon>Verticillium</taxon>
    </lineage>
</organism>
<keyword evidence="8 11" id="KW-1133">Transmembrane helix</keyword>
<evidence type="ECO:0000256" key="8">
    <source>
        <dbReference type="ARBA" id="ARBA00022989"/>
    </source>
</evidence>
<evidence type="ECO:0000256" key="3">
    <source>
        <dbReference type="ARBA" id="ARBA00022448"/>
    </source>
</evidence>
<accession>A0A0G4KYJ9</accession>
<feature type="transmembrane region" description="Helical" evidence="11">
    <location>
        <begin position="1318"/>
        <end position="1339"/>
    </location>
</feature>
<keyword evidence="10 11" id="KW-0675">Receptor</keyword>
<dbReference type="EMBL" id="CVQI01005446">
    <property type="protein sequence ID" value="CRK14847.1"/>
    <property type="molecule type" value="Genomic_DNA"/>
</dbReference>
<feature type="domain" description="EDC4-like protein pdc1 beta-propeller" evidence="13">
    <location>
        <begin position="25"/>
        <end position="186"/>
    </location>
</feature>
<dbReference type="Proteomes" id="UP000045706">
    <property type="component" value="Unassembled WGS sequence"/>
</dbReference>
<keyword evidence="5 11" id="KW-0256">Endoplasmic reticulum</keyword>
<keyword evidence="9 11" id="KW-0472">Membrane</keyword>
<keyword evidence="3 11" id="KW-0813">Transport</keyword>
<feature type="compositionally biased region" description="Pro residues" evidence="12">
    <location>
        <begin position="8"/>
        <end position="17"/>
    </location>
</feature>
<dbReference type="InterPro" id="IPR036322">
    <property type="entry name" value="WD40_repeat_dom_sf"/>
</dbReference>
<evidence type="ECO:0000256" key="4">
    <source>
        <dbReference type="ARBA" id="ARBA00022692"/>
    </source>
</evidence>
<dbReference type="InterPro" id="IPR000133">
    <property type="entry name" value="ER_ret_rcpt"/>
</dbReference>
<evidence type="ECO:0000259" key="13">
    <source>
        <dbReference type="Pfam" id="PF24106"/>
    </source>
</evidence>
<evidence type="ECO:0000256" key="9">
    <source>
        <dbReference type="ARBA" id="ARBA00023136"/>
    </source>
</evidence>
<comment type="caution">
    <text evidence="11">Lacks conserved residue(s) required for the propagation of feature annotation.</text>
</comment>
<feature type="region of interest" description="Disordered" evidence="12">
    <location>
        <begin position="685"/>
        <end position="770"/>
    </location>
</feature>
<feature type="compositionally biased region" description="Polar residues" evidence="12">
    <location>
        <begin position="734"/>
        <end position="748"/>
    </location>
</feature>
<evidence type="ECO:0000313" key="15">
    <source>
        <dbReference type="Proteomes" id="UP000045706"/>
    </source>
</evidence>
<evidence type="ECO:0000313" key="14">
    <source>
        <dbReference type="EMBL" id="CRK14847.1"/>
    </source>
</evidence>
<feature type="compositionally biased region" description="Polar residues" evidence="12">
    <location>
        <begin position="697"/>
        <end position="707"/>
    </location>
</feature>
<dbReference type="GO" id="GO:0016192">
    <property type="term" value="P:vesicle-mediated transport"/>
    <property type="evidence" value="ECO:0007669"/>
    <property type="project" value="UniProtKB-KW"/>
</dbReference>
<feature type="compositionally biased region" description="Polar residues" evidence="12">
    <location>
        <begin position="322"/>
        <end position="345"/>
    </location>
</feature>
<comment type="subcellular location">
    <subcellularLocation>
        <location evidence="1 11">Endoplasmic reticulum membrane</location>
        <topology evidence="1 11">Multi-pass membrane protein</topology>
    </subcellularLocation>
</comment>
<evidence type="ECO:0000256" key="10">
    <source>
        <dbReference type="ARBA" id="ARBA00023170"/>
    </source>
</evidence>
<evidence type="ECO:0000256" key="7">
    <source>
        <dbReference type="ARBA" id="ARBA00022927"/>
    </source>
</evidence>
<dbReference type="Gene3D" id="2.130.10.10">
    <property type="entry name" value="YVTN repeat-like/Quinoprotein amine dehydrogenase"/>
    <property type="match status" value="1"/>
</dbReference>
<feature type="compositionally biased region" description="Low complexity" evidence="12">
    <location>
        <begin position="708"/>
        <end position="727"/>
    </location>
</feature>
<evidence type="ECO:0000256" key="2">
    <source>
        <dbReference type="ARBA" id="ARBA00010120"/>
    </source>
</evidence>
<evidence type="ECO:0000256" key="6">
    <source>
        <dbReference type="ARBA" id="ARBA00022892"/>
    </source>
</evidence>
<comment type="similarity">
    <text evidence="2 11">Belongs to the ERD2 family.</text>
</comment>
<feature type="non-terminal residue" evidence="14">
    <location>
        <position position="1"/>
    </location>
</feature>
<feature type="compositionally biased region" description="Low complexity" evidence="12">
    <location>
        <begin position="749"/>
        <end position="763"/>
    </location>
</feature>
<feature type="compositionally biased region" description="Basic and acidic residues" evidence="12">
    <location>
        <begin position="364"/>
        <end position="373"/>
    </location>
</feature>
<dbReference type="GO" id="GO:0005789">
    <property type="term" value="C:endoplasmic reticulum membrane"/>
    <property type="evidence" value="ECO:0007669"/>
    <property type="project" value="UniProtKB-SubCell"/>
</dbReference>
<feature type="transmembrane region" description="Helical" evidence="11">
    <location>
        <begin position="1288"/>
        <end position="1306"/>
    </location>
</feature>
<reference evidence="15" key="1">
    <citation type="submission" date="2015-05" db="EMBL/GenBank/DDBJ databases">
        <authorList>
            <person name="Fogelqvist Johan"/>
        </authorList>
    </citation>
    <scope>NUCLEOTIDE SEQUENCE [LARGE SCALE GENOMIC DNA]</scope>
</reference>
<dbReference type="GO" id="GO:0015031">
    <property type="term" value="P:protein transport"/>
    <property type="evidence" value="ECO:0007669"/>
    <property type="project" value="UniProtKB-KW"/>
</dbReference>
<evidence type="ECO:0000256" key="1">
    <source>
        <dbReference type="ARBA" id="ARBA00004477"/>
    </source>
</evidence>
<proteinExistence type="inferred from homology"/>
<evidence type="ECO:0000256" key="12">
    <source>
        <dbReference type="SAM" id="MobiDB-lite"/>
    </source>
</evidence>
<feature type="transmembrane region" description="Helical" evidence="11">
    <location>
        <begin position="1232"/>
        <end position="1250"/>
    </location>
</feature>
<dbReference type="PROSITE" id="PS00951">
    <property type="entry name" value="ER_LUMEN_RECEPTOR_1"/>
    <property type="match status" value="1"/>
</dbReference>
<evidence type="ECO:0000256" key="5">
    <source>
        <dbReference type="ARBA" id="ARBA00022824"/>
    </source>
</evidence>
<keyword evidence="7 11" id="KW-0653">Protein transport</keyword>
<feature type="compositionally biased region" description="Low complexity" evidence="12">
    <location>
        <begin position="382"/>
        <end position="404"/>
    </location>
</feature>
<dbReference type="Pfam" id="PF00810">
    <property type="entry name" value="ER_lumen_recept"/>
    <property type="match status" value="1"/>
</dbReference>
<dbReference type="SUPFAM" id="SSF50978">
    <property type="entry name" value="WD40 repeat-like"/>
    <property type="match status" value="1"/>
</dbReference>
<feature type="compositionally biased region" description="Low complexity" evidence="12">
    <location>
        <begin position="304"/>
        <end position="314"/>
    </location>
</feature>
<dbReference type="InterPro" id="IPR015943">
    <property type="entry name" value="WD40/YVTN_repeat-like_dom_sf"/>
</dbReference>
<dbReference type="GO" id="GO:0046923">
    <property type="term" value="F:ER retention sequence binding"/>
    <property type="evidence" value="ECO:0007669"/>
    <property type="project" value="InterPro"/>
</dbReference>
<dbReference type="GO" id="GO:0006621">
    <property type="term" value="P:protein retention in ER lumen"/>
    <property type="evidence" value="ECO:0007669"/>
    <property type="project" value="InterPro"/>
</dbReference>
<feature type="region of interest" description="Disordered" evidence="12">
    <location>
        <begin position="1"/>
        <end position="20"/>
    </location>
</feature>
<name>A0A0G4KYJ9_VERLO</name>
<dbReference type="InterPro" id="IPR055393">
    <property type="entry name" value="Beta-prop_EDC4L"/>
</dbReference>
<feature type="region of interest" description="Disordered" evidence="12">
    <location>
        <begin position="302"/>
        <end position="421"/>
    </location>
</feature>
<keyword evidence="4 11" id="KW-0812">Transmembrane</keyword>